<dbReference type="PANTHER" id="PTHR24188">
    <property type="entry name" value="ANKYRIN REPEAT PROTEIN"/>
    <property type="match status" value="1"/>
</dbReference>
<dbReference type="InterPro" id="IPR036770">
    <property type="entry name" value="Ankyrin_rpt-contain_sf"/>
</dbReference>
<evidence type="ECO:0000313" key="3">
    <source>
        <dbReference type="EMBL" id="QHU03934.1"/>
    </source>
</evidence>
<sequence>MSANQFWNDCIEPCSKGNIAGVNALLQKITHIEFYSEFIDHCLVYSAAKSQWKLVEHLLNSGANINAKSPVDNNVLMFAVSRNDLNMVKNLVGRGADVNQLVWNGSTPLIFASMHNYMNICKYLLSVGADIRIKNNNNQDALANYLDDSINLVRDVNIQSYGRSQLEKWWKDGPHPSQILRRKEETWQTRKAIMMFLAESGFRPTKNTKNNIDFAKTPRNDVLGNTDLSRMIVTFV</sequence>
<dbReference type="PROSITE" id="PS50088">
    <property type="entry name" value="ANK_REPEAT"/>
    <property type="match status" value="1"/>
</dbReference>
<dbReference type="SMART" id="SM00248">
    <property type="entry name" value="ANK"/>
    <property type="match status" value="3"/>
</dbReference>
<organism evidence="3">
    <name type="scientific">viral metagenome</name>
    <dbReference type="NCBI Taxonomy" id="1070528"/>
    <lineage>
        <taxon>unclassified sequences</taxon>
        <taxon>metagenomes</taxon>
        <taxon>organismal metagenomes</taxon>
    </lineage>
</organism>
<keyword evidence="2" id="KW-0040">ANK repeat</keyword>
<keyword evidence="1" id="KW-0677">Repeat</keyword>
<dbReference type="InterPro" id="IPR002110">
    <property type="entry name" value="Ankyrin_rpt"/>
</dbReference>
<dbReference type="AlphaFoldDB" id="A0A6C0JJW4"/>
<dbReference type="PANTHER" id="PTHR24188:SF29">
    <property type="entry name" value="GH09064P"/>
    <property type="match status" value="1"/>
</dbReference>
<protein>
    <submittedName>
        <fullName evidence="3">Uncharacterized protein</fullName>
    </submittedName>
</protein>
<proteinExistence type="predicted"/>
<accession>A0A6C0JJW4</accession>
<name>A0A6C0JJW4_9ZZZZ</name>
<reference evidence="3" key="1">
    <citation type="journal article" date="2020" name="Nature">
        <title>Giant virus diversity and host interactions through global metagenomics.</title>
        <authorList>
            <person name="Schulz F."/>
            <person name="Roux S."/>
            <person name="Paez-Espino D."/>
            <person name="Jungbluth S."/>
            <person name="Walsh D.A."/>
            <person name="Denef V.J."/>
            <person name="McMahon K.D."/>
            <person name="Konstantinidis K.T."/>
            <person name="Eloe-Fadrosh E.A."/>
            <person name="Kyrpides N.C."/>
            <person name="Woyke T."/>
        </authorList>
    </citation>
    <scope>NUCLEOTIDE SEQUENCE</scope>
    <source>
        <strain evidence="3">GVMAG-M-3300027708-20</strain>
    </source>
</reference>
<dbReference type="PROSITE" id="PS50297">
    <property type="entry name" value="ANK_REP_REGION"/>
    <property type="match status" value="1"/>
</dbReference>
<dbReference type="Pfam" id="PF12796">
    <property type="entry name" value="Ank_2"/>
    <property type="match status" value="1"/>
</dbReference>
<dbReference type="EMBL" id="MN740389">
    <property type="protein sequence ID" value="QHU03934.1"/>
    <property type="molecule type" value="Genomic_DNA"/>
</dbReference>
<dbReference type="SUPFAM" id="SSF48403">
    <property type="entry name" value="Ankyrin repeat"/>
    <property type="match status" value="1"/>
</dbReference>
<evidence type="ECO:0000256" key="1">
    <source>
        <dbReference type="ARBA" id="ARBA00022737"/>
    </source>
</evidence>
<evidence type="ECO:0000256" key="2">
    <source>
        <dbReference type="ARBA" id="ARBA00023043"/>
    </source>
</evidence>
<dbReference type="Gene3D" id="1.25.40.20">
    <property type="entry name" value="Ankyrin repeat-containing domain"/>
    <property type="match status" value="1"/>
</dbReference>